<dbReference type="InterPro" id="IPR023753">
    <property type="entry name" value="FAD/NAD-binding_dom"/>
</dbReference>
<feature type="transmembrane region" description="Helical" evidence="6">
    <location>
        <begin position="394"/>
        <end position="415"/>
    </location>
</feature>
<dbReference type="Gene3D" id="3.50.50.100">
    <property type="match status" value="1"/>
</dbReference>
<dbReference type="InterPro" id="IPR051169">
    <property type="entry name" value="NADH-Q_oxidoreductase"/>
</dbReference>
<evidence type="ECO:0000313" key="8">
    <source>
        <dbReference type="EMBL" id="GGJ25392.1"/>
    </source>
</evidence>
<protein>
    <submittedName>
        <fullName evidence="8">NADH dehydrogenase</fullName>
    </submittedName>
</protein>
<evidence type="ECO:0000256" key="3">
    <source>
        <dbReference type="ARBA" id="ARBA00022630"/>
    </source>
</evidence>
<evidence type="ECO:0000256" key="4">
    <source>
        <dbReference type="ARBA" id="ARBA00022827"/>
    </source>
</evidence>
<evidence type="ECO:0000259" key="7">
    <source>
        <dbReference type="Pfam" id="PF07992"/>
    </source>
</evidence>
<accession>A0ABQ2CY52</accession>
<keyword evidence="9" id="KW-1185">Reference proteome</keyword>
<dbReference type="PANTHER" id="PTHR42913">
    <property type="entry name" value="APOPTOSIS-INDUCING FACTOR 1"/>
    <property type="match status" value="1"/>
</dbReference>
<keyword evidence="6" id="KW-0472">Membrane</keyword>
<reference evidence="9" key="1">
    <citation type="journal article" date="2019" name="Int. J. Syst. Evol. Microbiol.">
        <title>The Global Catalogue of Microorganisms (GCM) 10K type strain sequencing project: providing services to taxonomists for standard genome sequencing and annotation.</title>
        <authorList>
            <consortium name="The Broad Institute Genomics Platform"/>
            <consortium name="The Broad Institute Genome Sequencing Center for Infectious Disease"/>
            <person name="Wu L."/>
            <person name="Ma J."/>
        </authorList>
    </citation>
    <scope>NUCLEOTIDE SEQUENCE [LARGE SCALE GENOMIC DNA]</scope>
    <source>
        <strain evidence="9">JCM 14370</strain>
    </source>
</reference>
<evidence type="ECO:0000256" key="1">
    <source>
        <dbReference type="ARBA" id="ARBA00001974"/>
    </source>
</evidence>
<dbReference type="EMBL" id="BMOD01000002">
    <property type="protein sequence ID" value="GGJ25392.1"/>
    <property type="molecule type" value="Genomic_DNA"/>
</dbReference>
<feature type="domain" description="FAD/NAD(P)-binding" evidence="7">
    <location>
        <begin position="16"/>
        <end position="325"/>
    </location>
</feature>
<organism evidence="8 9">
    <name type="scientific">Deinococcus roseus</name>
    <dbReference type="NCBI Taxonomy" id="392414"/>
    <lineage>
        <taxon>Bacteria</taxon>
        <taxon>Thermotogati</taxon>
        <taxon>Deinococcota</taxon>
        <taxon>Deinococci</taxon>
        <taxon>Deinococcales</taxon>
        <taxon>Deinococcaceae</taxon>
        <taxon>Deinococcus</taxon>
    </lineage>
</organism>
<evidence type="ECO:0000256" key="2">
    <source>
        <dbReference type="ARBA" id="ARBA00005272"/>
    </source>
</evidence>
<sequence length="434" mass="48540">MQRTKNTTRHNSAPVRVVLLGSGYTSIHAYRSLVRRLRPRIGKDLHITLITRDTHHAFHGWTGDALAGYIPVEHTLTPLECIFPLAQRMQGMVEGVDLQHQQVQVKTESGIQQVPYDHLVIGLGSSDPFDRIQGLAEHGFCLKSIHELHRLRTHLIARLQAAQNTQDTSERERLLHFTLIGGGYAGVEIAAALRGFFEQQVTHHPILQTCVPRIELIHAHEELLPELLARYPRLQRYALQQLQDLHIQVIPGTRIQKVKAGCCVTSTGATLPAGMVIATAGISLGVLKGTEMLPRDERKRLRANDHMQVQGHGNLWTAGDIANIRRPFQQGPCPTNALWAIMGGMHAGDNLARAIQRKPLRPFWFPGLGQSASFGPGRAIAELCTLQFTGQVAFLMRLGFFLMFMPHLPYACLVLKDWLRLRQRLKPSTTLKTA</sequence>
<dbReference type="InterPro" id="IPR036188">
    <property type="entry name" value="FAD/NAD-bd_sf"/>
</dbReference>
<evidence type="ECO:0000313" key="9">
    <source>
        <dbReference type="Proteomes" id="UP000632222"/>
    </source>
</evidence>
<dbReference type="Proteomes" id="UP000632222">
    <property type="component" value="Unassembled WGS sequence"/>
</dbReference>
<evidence type="ECO:0000256" key="6">
    <source>
        <dbReference type="SAM" id="Phobius"/>
    </source>
</evidence>
<keyword evidence="3" id="KW-0285">Flavoprotein</keyword>
<dbReference type="Pfam" id="PF07992">
    <property type="entry name" value="Pyr_redox_2"/>
    <property type="match status" value="1"/>
</dbReference>
<gene>
    <name evidence="8" type="primary">ndh</name>
    <name evidence="8" type="ORF">GCM10008938_09250</name>
</gene>
<keyword evidence="6" id="KW-0812">Transmembrane</keyword>
<evidence type="ECO:0000256" key="5">
    <source>
        <dbReference type="ARBA" id="ARBA00023002"/>
    </source>
</evidence>
<keyword evidence="6" id="KW-1133">Transmembrane helix</keyword>
<name>A0ABQ2CY52_9DEIO</name>
<dbReference type="SUPFAM" id="SSF51905">
    <property type="entry name" value="FAD/NAD(P)-binding domain"/>
    <property type="match status" value="2"/>
</dbReference>
<keyword evidence="4" id="KW-0274">FAD</keyword>
<proteinExistence type="inferred from homology"/>
<comment type="cofactor">
    <cofactor evidence="1">
        <name>FAD</name>
        <dbReference type="ChEBI" id="CHEBI:57692"/>
    </cofactor>
</comment>
<dbReference type="RefSeq" id="WP_189000553.1">
    <property type="nucleotide sequence ID" value="NZ_BMOD01000002.1"/>
</dbReference>
<comment type="similarity">
    <text evidence="2">Belongs to the NADH dehydrogenase family.</text>
</comment>
<dbReference type="PANTHER" id="PTHR42913:SF3">
    <property type="entry name" value="64 KDA MITOCHONDRIAL NADH DEHYDROGENASE (EUROFUNG)"/>
    <property type="match status" value="1"/>
</dbReference>
<keyword evidence="5" id="KW-0560">Oxidoreductase</keyword>
<comment type="caution">
    <text evidence="8">The sequence shown here is derived from an EMBL/GenBank/DDBJ whole genome shotgun (WGS) entry which is preliminary data.</text>
</comment>